<keyword evidence="2 7" id="KW-0813">Transport</keyword>
<keyword evidence="10" id="KW-0762">Sugar transport</keyword>
<dbReference type="SUPFAM" id="SSF161098">
    <property type="entry name" value="MetI-like"/>
    <property type="match status" value="1"/>
</dbReference>
<evidence type="ECO:0000256" key="7">
    <source>
        <dbReference type="RuleBase" id="RU363032"/>
    </source>
</evidence>
<sequence>MTRTPSTASPPVAAGAAGTAAEKHGTAGRRSRHRAPGGASWHDRPLRRVTPWLFLLAPLALLVTFTYVPVGNMIFYSFTDWDGVSPDRNFVGGDNYTELFTRPELFKVFAVSLYYLTASVVQITVALYFATVLSFDLRFRNLFKGILFFPYLINGVAIGFVFLYFFQDGGTLDSVLSWFGADGDHAWLGSPESANTSLAGVSVWRFTGLNFVLFLGAIQSIPGELYEAAQLDGASRWQQFRHIIAPGIRPVLSLSVILAISGSLSVFEIPYIMTGGATETSTFVIQTVKFAFQFNKTGLASACAVVLLALILLITWIQRRIVPDERVDLV</sequence>
<dbReference type="PANTHER" id="PTHR43005">
    <property type="entry name" value="BLR7065 PROTEIN"/>
    <property type="match status" value="1"/>
</dbReference>
<feature type="transmembrane region" description="Helical" evidence="7">
    <location>
        <begin position="113"/>
        <end position="135"/>
    </location>
</feature>
<dbReference type="STRING" id="1889.SAM40697_4385"/>
<dbReference type="InterPro" id="IPR000515">
    <property type="entry name" value="MetI-like"/>
</dbReference>
<name>A0A0K2AYK3_STRA7</name>
<comment type="subcellular location">
    <subcellularLocation>
        <location evidence="1 7">Cell membrane</location>
        <topology evidence="1 7">Multi-pass membrane protein</topology>
    </subcellularLocation>
</comment>
<evidence type="ECO:0000256" key="1">
    <source>
        <dbReference type="ARBA" id="ARBA00004651"/>
    </source>
</evidence>
<evidence type="ECO:0000256" key="2">
    <source>
        <dbReference type="ARBA" id="ARBA00022448"/>
    </source>
</evidence>
<keyword evidence="6 7" id="KW-0472">Membrane</keyword>
<dbReference type="PROSITE" id="PS50928">
    <property type="entry name" value="ABC_TM1"/>
    <property type="match status" value="1"/>
</dbReference>
<dbReference type="PANTHER" id="PTHR43005:SF2">
    <property type="entry name" value="INTEGRAL MEMBRANE SUGAR TRANSPORT PROTEIN"/>
    <property type="match status" value="1"/>
</dbReference>
<protein>
    <submittedName>
        <fullName evidence="10">Putative sugar transport system permease protein</fullName>
    </submittedName>
</protein>
<feature type="compositionally biased region" description="Low complexity" evidence="8">
    <location>
        <begin position="1"/>
        <end position="20"/>
    </location>
</feature>
<keyword evidence="5 7" id="KW-1133">Transmembrane helix</keyword>
<gene>
    <name evidence="10" type="ORF">SAM23877_4867</name>
</gene>
<dbReference type="EMBL" id="CP012382">
    <property type="protein sequence ID" value="AKZ57912.1"/>
    <property type="molecule type" value="Genomic_DNA"/>
</dbReference>
<proteinExistence type="inferred from homology"/>
<feature type="compositionally biased region" description="Basic residues" evidence="8">
    <location>
        <begin position="26"/>
        <end position="35"/>
    </location>
</feature>
<evidence type="ECO:0000313" key="10">
    <source>
        <dbReference type="EMBL" id="AKZ57912.1"/>
    </source>
</evidence>
<feature type="transmembrane region" description="Helical" evidence="7">
    <location>
        <begin position="197"/>
        <end position="218"/>
    </location>
</feature>
<evidence type="ECO:0000256" key="8">
    <source>
        <dbReference type="SAM" id="MobiDB-lite"/>
    </source>
</evidence>
<organism evidence="10 11">
    <name type="scientific">Streptomyces ambofaciens (strain ATCC 23877 / 3486 / DSM 40053 / JCM 4204 / NBRC 12836 / NRRL B-2516)</name>
    <dbReference type="NCBI Taxonomy" id="278992"/>
    <lineage>
        <taxon>Bacteria</taxon>
        <taxon>Bacillati</taxon>
        <taxon>Actinomycetota</taxon>
        <taxon>Actinomycetes</taxon>
        <taxon>Kitasatosporales</taxon>
        <taxon>Streptomycetaceae</taxon>
        <taxon>Streptomyces</taxon>
    </lineage>
</organism>
<comment type="similarity">
    <text evidence="7">Belongs to the binding-protein-dependent transport system permease family.</text>
</comment>
<dbReference type="KEGG" id="samb:SAM23877_4867"/>
<evidence type="ECO:0000256" key="4">
    <source>
        <dbReference type="ARBA" id="ARBA00022692"/>
    </source>
</evidence>
<keyword evidence="3" id="KW-1003">Cell membrane</keyword>
<dbReference type="GO" id="GO:0005886">
    <property type="term" value="C:plasma membrane"/>
    <property type="evidence" value="ECO:0007669"/>
    <property type="project" value="UniProtKB-SubCell"/>
</dbReference>
<dbReference type="CDD" id="cd06261">
    <property type="entry name" value="TM_PBP2"/>
    <property type="match status" value="1"/>
</dbReference>
<feature type="transmembrane region" description="Helical" evidence="7">
    <location>
        <begin position="251"/>
        <end position="273"/>
    </location>
</feature>
<evidence type="ECO:0000256" key="3">
    <source>
        <dbReference type="ARBA" id="ARBA00022475"/>
    </source>
</evidence>
<evidence type="ECO:0000256" key="6">
    <source>
        <dbReference type="ARBA" id="ARBA00023136"/>
    </source>
</evidence>
<accession>A0A0K2AYK3</accession>
<dbReference type="GO" id="GO:0055085">
    <property type="term" value="P:transmembrane transport"/>
    <property type="evidence" value="ECO:0007669"/>
    <property type="project" value="InterPro"/>
</dbReference>
<keyword evidence="4 7" id="KW-0812">Transmembrane</keyword>
<feature type="transmembrane region" description="Helical" evidence="7">
    <location>
        <begin position="298"/>
        <end position="317"/>
    </location>
</feature>
<evidence type="ECO:0000256" key="5">
    <source>
        <dbReference type="ARBA" id="ARBA00022989"/>
    </source>
</evidence>
<feature type="transmembrane region" description="Helical" evidence="7">
    <location>
        <begin position="147"/>
        <end position="166"/>
    </location>
</feature>
<dbReference type="Pfam" id="PF00528">
    <property type="entry name" value="BPD_transp_1"/>
    <property type="match status" value="1"/>
</dbReference>
<feature type="region of interest" description="Disordered" evidence="8">
    <location>
        <begin position="1"/>
        <end position="42"/>
    </location>
</feature>
<dbReference type="AlphaFoldDB" id="A0A0K2AYK3"/>
<dbReference type="RefSeq" id="WP_053136525.1">
    <property type="nucleotide sequence ID" value="NZ_CP012382.1"/>
</dbReference>
<evidence type="ECO:0000259" key="9">
    <source>
        <dbReference type="PROSITE" id="PS50928"/>
    </source>
</evidence>
<dbReference type="InterPro" id="IPR035906">
    <property type="entry name" value="MetI-like_sf"/>
</dbReference>
<dbReference type="Gene3D" id="1.10.3720.10">
    <property type="entry name" value="MetI-like"/>
    <property type="match status" value="1"/>
</dbReference>
<feature type="domain" description="ABC transmembrane type-1" evidence="9">
    <location>
        <begin position="108"/>
        <end position="318"/>
    </location>
</feature>
<dbReference type="Proteomes" id="UP000061018">
    <property type="component" value="Chromosome"/>
</dbReference>
<evidence type="ECO:0000313" key="11">
    <source>
        <dbReference type="Proteomes" id="UP000061018"/>
    </source>
</evidence>
<reference evidence="11" key="1">
    <citation type="journal article" date="2015" name="J. Biotechnol.">
        <title>Complete genome sequence of Streptomyces ambofaciens ATCC 23877, the spiramycin producer.</title>
        <authorList>
            <person name="Thibessard A."/>
            <person name="Haas D."/>
            <person name="Gerbaud C."/>
            <person name="Aigle B."/>
            <person name="Lautru S."/>
            <person name="Pernodet J.L."/>
            <person name="Leblond P."/>
        </authorList>
    </citation>
    <scope>NUCLEOTIDE SEQUENCE [LARGE SCALE GENOMIC DNA]</scope>
    <source>
        <strain evidence="11">ATCC 23877 / 3486 / DSM 40053 / JCM 4204 / NBRC 12836 / NRRL B-2516</strain>
    </source>
</reference>
<feature type="transmembrane region" description="Helical" evidence="7">
    <location>
        <begin position="52"/>
        <end position="78"/>
    </location>
</feature>